<dbReference type="InterPro" id="IPR016181">
    <property type="entry name" value="Acyl_CoA_acyltransferase"/>
</dbReference>
<dbReference type="PATRIC" id="fig|59750.3.peg.3037"/>
<dbReference type="RefSeq" id="WP_067854555.1">
    <property type="nucleotide sequence ID" value="NZ_LGTW01000020.1"/>
</dbReference>
<evidence type="ECO:0000259" key="3">
    <source>
        <dbReference type="PROSITE" id="PS51186"/>
    </source>
</evidence>
<dbReference type="InterPro" id="IPR000182">
    <property type="entry name" value="GNAT_dom"/>
</dbReference>
<dbReference type="InterPro" id="IPR050680">
    <property type="entry name" value="YpeA/RimI_acetyltransf"/>
</dbReference>
<evidence type="ECO:0000313" key="4">
    <source>
        <dbReference type="EMBL" id="KWX21349.1"/>
    </source>
</evidence>
<reference evidence="4 5" key="1">
    <citation type="submission" date="2015-07" db="EMBL/GenBank/DDBJ databases">
        <title>A draft genome sequence of Mycobacterium wolinskyi.</title>
        <authorList>
            <person name="de Man T.J."/>
            <person name="Perry K.A."/>
            <person name="Coulliette A.D."/>
            <person name="Jensen B."/>
            <person name="Toney N.C."/>
            <person name="Limbago B.M."/>
            <person name="Noble-Wang J."/>
        </authorList>
    </citation>
    <scope>NUCLEOTIDE SEQUENCE [LARGE SCALE GENOMIC DNA]</scope>
    <source>
        <strain evidence="4 5">CDC_01</strain>
    </source>
</reference>
<dbReference type="AlphaFoldDB" id="A0A132PG62"/>
<keyword evidence="5" id="KW-1185">Reference proteome</keyword>
<dbReference type="PANTHER" id="PTHR43420">
    <property type="entry name" value="ACETYLTRANSFERASE"/>
    <property type="match status" value="1"/>
</dbReference>
<dbReference type="STRING" id="59750.AWC31_36030"/>
<keyword evidence="2" id="KW-0012">Acyltransferase</keyword>
<dbReference type="GO" id="GO:0016747">
    <property type="term" value="F:acyltransferase activity, transferring groups other than amino-acyl groups"/>
    <property type="evidence" value="ECO:0007669"/>
    <property type="project" value="InterPro"/>
</dbReference>
<dbReference type="Gene3D" id="3.40.630.30">
    <property type="match status" value="1"/>
</dbReference>
<proteinExistence type="predicted"/>
<accession>A0A132PG62</accession>
<dbReference type="EMBL" id="LGTW01000020">
    <property type="protein sequence ID" value="KWX21349.1"/>
    <property type="molecule type" value="Genomic_DNA"/>
</dbReference>
<dbReference type="PROSITE" id="PS51186">
    <property type="entry name" value="GNAT"/>
    <property type="match status" value="2"/>
</dbReference>
<evidence type="ECO:0000313" key="5">
    <source>
        <dbReference type="Proteomes" id="UP000070612"/>
    </source>
</evidence>
<keyword evidence="1 4" id="KW-0808">Transferase</keyword>
<feature type="domain" description="N-acetyltransferase" evidence="3">
    <location>
        <begin position="32"/>
        <end position="190"/>
    </location>
</feature>
<dbReference type="Proteomes" id="UP000070612">
    <property type="component" value="Unassembled WGS sequence"/>
</dbReference>
<gene>
    <name evidence="4" type="ORF">AFM11_25865</name>
</gene>
<organism evidence="4 5">
    <name type="scientific">Mycolicibacterium wolinskyi</name>
    <dbReference type="NCBI Taxonomy" id="59750"/>
    <lineage>
        <taxon>Bacteria</taxon>
        <taxon>Bacillati</taxon>
        <taxon>Actinomycetota</taxon>
        <taxon>Actinomycetes</taxon>
        <taxon>Mycobacteriales</taxon>
        <taxon>Mycobacteriaceae</taxon>
        <taxon>Mycolicibacterium</taxon>
    </lineage>
</organism>
<evidence type="ECO:0000256" key="1">
    <source>
        <dbReference type="ARBA" id="ARBA00022679"/>
    </source>
</evidence>
<dbReference type="SUPFAM" id="SSF55729">
    <property type="entry name" value="Acyl-CoA N-acyltransferases (Nat)"/>
    <property type="match status" value="2"/>
</dbReference>
<evidence type="ECO:0000256" key="2">
    <source>
        <dbReference type="ARBA" id="ARBA00023315"/>
    </source>
</evidence>
<feature type="domain" description="N-acetyltransferase" evidence="3">
    <location>
        <begin position="198"/>
        <end position="352"/>
    </location>
</feature>
<dbReference type="CDD" id="cd04301">
    <property type="entry name" value="NAT_SF"/>
    <property type="match status" value="2"/>
</dbReference>
<name>A0A132PG62_9MYCO</name>
<sequence length="352" mass="38633">MTSGHTPAPDLPLSARVTAPATVDIPAVGDDLTWRAATKDDIVAIWALLGAAGTVDHPRYLVTKEEITEEFTRSDFDPAADTIIAFDSSGQAVAYGTSTLNSSQESLVQVALDGAVHPDRRGEGIGTALLRWQEQRGLQHLAGSDKCLPGWLGSGANEIATAKVRLLHRNGYESVRWWHELERNLAEPIPDVAPDNSVRIVNYGPEWSEPTRHAHNDAFRDHWGSQPITEEDWQIGDRLSTTRPDLTFLAVATDADGNDQVVAYVLSEVNKEEWALVGHSFGYINSVGVAREWRGRKLAQALLTHTMRAYRADGLDRAVLDVDFESPTGALALYEKLGFTTVDRSVSLVKQF</sequence>
<dbReference type="Pfam" id="PF00583">
    <property type="entry name" value="Acetyltransf_1"/>
    <property type="match status" value="1"/>
</dbReference>
<comment type="caution">
    <text evidence="4">The sequence shown here is derived from an EMBL/GenBank/DDBJ whole genome shotgun (WGS) entry which is preliminary data.</text>
</comment>
<protein>
    <submittedName>
        <fullName evidence="4">Acetyltransferase</fullName>
    </submittedName>
</protein>